<evidence type="ECO:0000259" key="16">
    <source>
        <dbReference type="PROSITE" id="PS50112"/>
    </source>
</evidence>
<dbReference type="InterPro" id="IPR001610">
    <property type="entry name" value="PAC"/>
</dbReference>
<dbReference type="EMBL" id="QWDC01000005">
    <property type="protein sequence ID" value="RFZ90073.1"/>
    <property type="molecule type" value="Genomic_DNA"/>
</dbReference>
<evidence type="ECO:0000313" key="18">
    <source>
        <dbReference type="EMBL" id="RFZ90073.1"/>
    </source>
</evidence>
<dbReference type="InterPro" id="IPR050351">
    <property type="entry name" value="BphY/WalK/GraS-like"/>
</dbReference>
<dbReference type="GO" id="GO:0006355">
    <property type="term" value="P:regulation of DNA-templated transcription"/>
    <property type="evidence" value="ECO:0007669"/>
    <property type="project" value="InterPro"/>
</dbReference>
<dbReference type="SMART" id="SM00387">
    <property type="entry name" value="HATPase_c"/>
    <property type="match status" value="1"/>
</dbReference>
<dbReference type="CDD" id="cd00082">
    <property type="entry name" value="HisKA"/>
    <property type="match status" value="1"/>
</dbReference>
<dbReference type="InterPro" id="IPR000014">
    <property type="entry name" value="PAS"/>
</dbReference>
<dbReference type="InterPro" id="IPR035965">
    <property type="entry name" value="PAS-like_dom_sf"/>
</dbReference>
<keyword evidence="6 14" id="KW-0812">Transmembrane</keyword>
<dbReference type="InterPro" id="IPR000700">
    <property type="entry name" value="PAS-assoc_C"/>
</dbReference>
<accession>A0A372NPA4</accession>
<sequence>MINSFDRNLRLGYGFSIIVLITVSLVSWLTLNSLINSNRAVVHSSEVMQKLEQLLSTMKDAETGQRGYLLTGQLKYLQPFNGANKQAAYLAVEIRGLTADNPVQQKNLKEIESILRQRLNIFQQLVVKKQNSATILSDDLEAGKAAMDALRNAVRKAEYDERILLKSRQERFGQYTDLVPPFILFALIMALGITFYSYRNVTGQVTEREKLRRNLEQSEEETQALNEELTAANEEITAANEELTSINEELAEARDELVAVNESLEVRVTQRTQALQKSEQETQALNEELMAMNEEITATNEELQSANEELRQADERSAKLAAIVESSDDAIIGKDLDGIITAWNRGAEIIFGYREEEVIGGPILKLVPAHLHHEEPLILDRLRKGEKIDHYETIRQTADGRQINVSLTISPIKDKEGKVIGVSKIARDITEQKRDEERKNDFIGMASHELKTPLTSMTALVQVLQQKLKDSTDPFIPQALAKTALQAKKMGNLINGFLNVSRLESGKLEIVKNRFELCGLIDEYIDEMRLTASSHKFIFEDRTSIFVDADREKIGSVVSNLLSNAVKYSPKGELITIKCQTAGVEAQFSVQDEGLGIRAQDKIKIFDRYYRAIGEGTKNISGFGVGLYLSAEIIERHEGRIWVESENGTGSTFFFSLPIA</sequence>
<keyword evidence="12 14" id="KW-0472">Membrane</keyword>
<feature type="domain" description="Histidine kinase" evidence="15">
    <location>
        <begin position="445"/>
        <end position="660"/>
    </location>
</feature>
<evidence type="ECO:0000256" key="8">
    <source>
        <dbReference type="ARBA" id="ARBA00022777"/>
    </source>
</evidence>
<dbReference type="Pfam" id="PF05227">
    <property type="entry name" value="CHASE3"/>
    <property type="match status" value="1"/>
</dbReference>
<dbReference type="GO" id="GO:0016020">
    <property type="term" value="C:membrane"/>
    <property type="evidence" value="ECO:0007669"/>
    <property type="project" value="UniProtKB-SubCell"/>
</dbReference>
<keyword evidence="19" id="KW-1185">Reference proteome</keyword>
<dbReference type="SMART" id="SM00091">
    <property type="entry name" value="PAS"/>
    <property type="match status" value="1"/>
</dbReference>
<feature type="domain" description="PAC" evidence="17">
    <location>
        <begin position="387"/>
        <end position="441"/>
    </location>
</feature>
<dbReference type="SUPFAM" id="SSF55874">
    <property type="entry name" value="ATPase domain of HSP90 chaperone/DNA topoisomerase II/histidine kinase"/>
    <property type="match status" value="1"/>
</dbReference>
<dbReference type="GO" id="GO:0007234">
    <property type="term" value="P:osmosensory signaling via phosphorelay pathway"/>
    <property type="evidence" value="ECO:0007669"/>
    <property type="project" value="TreeGrafter"/>
</dbReference>
<dbReference type="InterPro" id="IPR036097">
    <property type="entry name" value="HisK_dim/P_sf"/>
</dbReference>
<dbReference type="InterPro" id="IPR013767">
    <property type="entry name" value="PAS_fold"/>
</dbReference>
<keyword evidence="8" id="KW-0418">Kinase</keyword>
<dbReference type="Gene3D" id="1.10.287.130">
    <property type="match status" value="1"/>
</dbReference>
<evidence type="ECO:0000256" key="9">
    <source>
        <dbReference type="ARBA" id="ARBA00022840"/>
    </source>
</evidence>
<comment type="caution">
    <text evidence="18">The sequence shown here is derived from an EMBL/GenBank/DDBJ whole genome shotgun (WGS) entry which is preliminary data.</text>
</comment>
<dbReference type="Pfam" id="PF00512">
    <property type="entry name" value="HisKA"/>
    <property type="match status" value="1"/>
</dbReference>
<dbReference type="InterPro" id="IPR003661">
    <property type="entry name" value="HisK_dim/P_dom"/>
</dbReference>
<evidence type="ECO:0000313" key="19">
    <source>
        <dbReference type="Proteomes" id="UP000264217"/>
    </source>
</evidence>
<dbReference type="PRINTS" id="PR00344">
    <property type="entry name" value="BCTRLSENSOR"/>
</dbReference>
<dbReference type="GO" id="GO:0000156">
    <property type="term" value="F:phosphorelay response regulator activity"/>
    <property type="evidence" value="ECO:0007669"/>
    <property type="project" value="TreeGrafter"/>
</dbReference>
<gene>
    <name evidence="18" type="ORF">D0C36_22795</name>
</gene>
<keyword evidence="9" id="KW-0067">ATP-binding</keyword>
<feature type="transmembrane region" description="Helical" evidence="14">
    <location>
        <begin position="12"/>
        <end position="31"/>
    </location>
</feature>
<evidence type="ECO:0000259" key="17">
    <source>
        <dbReference type="PROSITE" id="PS50113"/>
    </source>
</evidence>
<dbReference type="GO" id="GO:0030295">
    <property type="term" value="F:protein kinase activator activity"/>
    <property type="evidence" value="ECO:0007669"/>
    <property type="project" value="TreeGrafter"/>
</dbReference>
<evidence type="ECO:0000256" key="6">
    <source>
        <dbReference type="ARBA" id="ARBA00022692"/>
    </source>
</evidence>
<evidence type="ECO:0000256" key="7">
    <source>
        <dbReference type="ARBA" id="ARBA00022741"/>
    </source>
</evidence>
<dbReference type="Pfam" id="PF00989">
    <property type="entry name" value="PAS"/>
    <property type="match status" value="1"/>
</dbReference>
<dbReference type="SUPFAM" id="SSF47384">
    <property type="entry name" value="Homodimeric domain of signal transducing histidine kinase"/>
    <property type="match status" value="1"/>
</dbReference>
<dbReference type="SUPFAM" id="SSF55785">
    <property type="entry name" value="PYP-like sensor domain (PAS domain)"/>
    <property type="match status" value="1"/>
</dbReference>
<reference evidence="18 19" key="1">
    <citation type="submission" date="2018-08" db="EMBL/GenBank/DDBJ databases">
        <title>Mucilaginibacter sp. MYSH2.</title>
        <authorList>
            <person name="Seo T."/>
        </authorList>
    </citation>
    <scope>NUCLEOTIDE SEQUENCE [LARGE SCALE GENOMIC DNA]</scope>
    <source>
        <strain evidence="18 19">MYSH2</strain>
    </source>
</reference>
<dbReference type="Gene3D" id="3.30.450.20">
    <property type="entry name" value="PAS domain"/>
    <property type="match status" value="1"/>
</dbReference>
<dbReference type="RefSeq" id="WP_117394040.1">
    <property type="nucleotide sequence ID" value="NZ_QWDC01000005.1"/>
</dbReference>
<evidence type="ECO:0000256" key="5">
    <source>
        <dbReference type="ARBA" id="ARBA00022679"/>
    </source>
</evidence>
<evidence type="ECO:0000256" key="13">
    <source>
        <dbReference type="SAM" id="Coils"/>
    </source>
</evidence>
<keyword evidence="13" id="KW-0175">Coiled coil</keyword>
<evidence type="ECO:0000256" key="11">
    <source>
        <dbReference type="ARBA" id="ARBA00023012"/>
    </source>
</evidence>
<dbReference type="GO" id="GO:0000155">
    <property type="term" value="F:phosphorelay sensor kinase activity"/>
    <property type="evidence" value="ECO:0007669"/>
    <property type="project" value="InterPro"/>
</dbReference>
<evidence type="ECO:0000256" key="1">
    <source>
        <dbReference type="ARBA" id="ARBA00000085"/>
    </source>
</evidence>
<evidence type="ECO:0000259" key="15">
    <source>
        <dbReference type="PROSITE" id="PS50109"/>
    </source>
</evidence>
<dbReference type="InterPro" id="IPR005467">
    <property type="entry name" value="His_kinase_dom"/>
</dbReference>
<comment type="catalytic activity">
    <reaction evidence="1">
        <text>ATP + protein L-histidine = ADP + protein N-phospho-L-histidine.</text>
        <dbReference type="EC" id="2.7.13.3"/>
    </reaction>
</comment>
<dbReference type="Gene3D" id="1.20.120.330">
    <property type="entry name" value="Nucleotidyltransferases domain 2"/>
    <property type="match status" value="1"/>
</dbReference>
<dbReference type="InterPro" id="IPR004358">
    <property type="entry name" value="Sig_transdc_His_kin-like_C"/>
</dbReference>
<dbReference type="PROSITE" id="PS50113">
    <property type="entry name" value="PAC"/>
    <property type="match status" value="1"/>
</dbReference>
<dbReference type="FunFam" id="3.30.565.10:FF:000006">
    <property type="entry name" value="Sensor histidine kinase WalK"/>
    <property type="match status" value="1"/>
</dbReference>
<dbReference type="InterPro" id="IPR036890">
    <property type="entry name" value="HATPase_C_sf"/>
</dbReference>
<evidence type="ECO:0000256" key="10">
    <source>
        <dbReference type="ARBA" id="ARBA00022989"/>
    </source>
</evidence>
<keyword evidence="11" id="KW-0902">Two-component regulatory system</keyword>
<dbReference type="OrthoDB" id="9813151at2"/>
<dbReference type="CDD" id="cd00130">
    <property type="entry name" value="PAS"/>
    <property type="match status" value="1"/>
</dbReference>
<feature type="coiled-coil region" evidence="13">
    <location>
        <begin position="201"/>
        <end position="323"/>
    </location>
</feature>
<name>A0A372NPA4_9SPHI</name>
<feature type="domain" description="PAS" evidence="16">
    <location>
        <begin position="316"/>
        <end position="360"/>
    </location>
</feature>
<dbReference type="PROSITE" id="PS50109">
    <property type="entry name" value="HIS_KIN"/>
    <property type="match status" value="1"/>
</dbReference>
<dbReference type="SMART" id="SM00388">
    <property type="entry name" value="HisKA"/>
    <property type="match status" value="1"/>
</dbReference>
<dbReference type="EC" id="2.7.13.3" evidence="3"/>
<evidence type="ECO:0000256" key="14">
    <source>
        <dbReference type="SAM" id="Phobius"/>
    </source>
</evidence>
<dbReference type="PROSITE" id="PS50112">
    <property type="entry name" value="PAS"/>
    <property type="match status" value="1"/>
</dbReference>
<dbReference type="InterPro" id="IPR007891">
    <property type="entry name" value="CHASE3"/>
</dbReference>
<organism evidence="18 19">
    <name type="scientific">Mucilaginibacter conchicola</name>
    <dbReference type="NCBI Taxonomy" id="2303333"/>
    <lineage>
        <taxon>Bacteria</taxon>
        <taxon>Pseudomonadati</taxon>
        <taxon>Bacteroidota</taxon>
        <taxon>Sphingobacteriia</taxon>
        <taxon>Sphingobacteriales</taxon>
        <taxon>Sphingobacteriaceae</taxon>
        <taxon>Mucilaginibacter</taxon>
    </lineage>
</organism>
<evidence type="ECO:0000256" key="12">
    <source>
        <dbReference type="ARBA" id="ARBA00023136"/>
    </source>
</evidence>
<dbReference type="Pfam" id="PF02518">
    <property type="entry name" value="HATPase_c"/>
    <property type="match status" value="1"/>
</dbReference>
<dbReference type="GO" id="GO:0005524">
    <property type="term" value="F:ATP binding"/>
    <property type="evidence" value="ECO:0007669"/>
    <property type="project" value="UniProtKB-KW"/>
</dbReference>
<dbReference type="AlphaFoldDB" id="A0A372NPA4"/>
<dbReference type="Gene3D" id="3.30.565.10">
    <property type="entry name" value="Histidine kinase-like ATPase, C-terminal domain"/>
    <property type="match status" value="1"/>
</dbReference>
<dbReference type="PANTHER" id="PTHR42878:SF7">
    <property type="entry name" value="SENSOR HISTIDINE KINASE GLRK"/>
    <property type="match status" value="1"/>
</dbReference>
<evidence type="ECO:0000256" key="4">
    <source>
        <dbReference type="ARBA" id="ARBA00022553"/>
    </source>
</evidence>
<keyword evidence="10 14" id="KW-1133">Transmembrane helix</keyword>
<comment type="subcellular location">
    <subcellularLocation>
        <location evidence="2">Membrane</location>
        <topology evidence="2">Multi-pass membrane protein</topology>
    </subcellularLocation>
</comment>
<dbReference type="NCBIfam" id="TIGR00229">
    <property type="entry name" value="sensory_box"/>
    <property type="match status" value="1"/>
</dbReference>
<dbReference type="InterPro" id="IPR003594">
    <property type="entry name" value="HATPase_dom"/>
</dbReference>
<dbReference type="Proteomes" id="UP000264217">
    <property type="component" value="Unassembled WGS sequence"/>
</dbReference>
<dbReference type="CDD" id="cd19410">
    <property type="entry name" value="HK9-like_sensor"/>
    <property type="match status" value="1"/>
</dbReference>
<keyword evidence="4" id="KW-0597">Phosphoprotein</keyword>
<protein>
    <recommendedName>
        <fullName evidence="3">histidine kinase</fullName>
        <ecNumber evidence="3">2.7.13.3</ecNumber>
    </recommendedName>
</protein>
<keyword evidence="7" id="KW-0547">Nucleotide-binding</keyword>
<dbReference type="PANTHER" id="PTHR42878">
    <property type="entry name" value="TWO-COMPONENT HISTIDINE KINASE"/>
    <property type="match status" value="1"/>
</dbReference>
<proteinExistence type="predicted"/>
<dbReference type="SMART" id="SM00086">
    <property type="entry name" value="PAC"/>
    <property type="match status" value="1"/>
</dbReference>
<keyword evidence="5" id="KW-0808">Transferase</keyword>
<evidence type="ECO:0000256" key="3">
    <source>
        <dbReference type="ARBA" id="ARBA00012438"/>
    </source>
</evidence>
<evidence type="ECO:0000256" key="2">
    <source>
        <dbReference type="ARBA" id="ARBA00004141"/>
    </source>
</evidence>